<feature type="region of interest" description="Disordered" evidence="1">
    <location>
        <begin position="63"/>
        <end position="117"/>
    </location>
</feature>
<comment type="caution">
    <text evidence="2">The sequence shown here is derived from an EMBL/GenBank/DDBJ whole genome shotgun (WGS) entry which is preliminary data.</text>
</comment>
<evidence type="ECO:0000256" key="1">
    <source>
        <dbReference type="SAM" id="MobiDB-lite"/>
    </source>
</evidence>
<gene>
    <name evidence="2" type="ORF">Cob_v002604</name>
</gene>
<evidence type="ECO:0000313" key="2">
    <source>
        <dbReference type="EMBL" id="TDZ24428.1"/>
    </source>
</evidence>
<organism evidence="2 3">
    <name type="scientific">Colletotrichum orbiculare (strain 104-T / ATCC 96160 / CBS 514.97 / LARS 414 / MAFF 240422)</name>
    <name type="common">Cucumber anthracnose fungus</name>
    <name type="synonym">Colletotrichum lagenarium</name>
    <dbReference type="NCBI Taxonomy" id="1213857"/>
    <lineage>
        <taxon>Eukaryota</taxon>
        <taxon>Fungi</taxon>
        <taxon>Dikarya</taxon>
        <taxon>Ascomycota</taxon>
        <taxon>Pezizomycotina</taxon>
        <taxon>Sordariomycetes</taxon>
        <taxon>Hypocreomycetidae</taxon>
        <taxon>Glomerellales</taxon>
        <taxon>Glomerellaceae</taxon>
        <taxon>Colletotrichum</taxon>
        <taxon>Colletotrichum orbiculare species complex</taxon>
    </lineage>
</organism>
<feature type="compositionally biased region" description="Basic and acidic residues" evidence="1">
    <location>
        <begin position="93"/>
        <end position="117"/>
    </location>
</feature>
<name>A0A484G2P4_COLOR</name>
<dbReference type="EMBL" id="AMCV02000005">
    <property type="protein sequence ID" value="TDZ24428.1"/>
    <property type="molecule type" value="Genomic_DNA"/>
</dbReference>
<accession>A0A484G2P4</accession>
<keyword evidence="3" id="KW-1185">Reference proteome</keyword>
<dbReference type="Proteomes" id="UP000014480">
    <property type="component" value="Unassembled WGS sequence"/>
</dbReference>
<reference evidence="3" key="2">
    <citation type="journal article" date="2019" name="Mol. Plant Microbe Interact.">
        <title>Genome sequence resources for four phytopathogenic fungi from the Colletotrichum orbiculare species complex.</title>
        <authorList>
            <person name="Gan P."/>
            <person name="Tsushima A."/>
            <person name="Narusaka M."/>
            <person name="Narusaka Y."/>
            <person name="Takano Y."/>
            <person name="Kubo Y."/>
            <person name="Shirasu K."/>
        </authorList>
    </citation>
    <scope>GENOME REANNOTATION</scope>
    <source>
        <strain evidence="3">104-T / ATCC 96160 / CBS 514.97 / LARS 414 / MAFF 240422</strain>
    </source>
</reference>
<sequence length="117" mass="13179">MSSGIAQSPIFKSATLHVRASCHQRLCQVKMVTSKIVKEATTKLSPEMECEIAFLEILADHSHSNKASEEAKNKAVEKAKKKILDKVKKKAHERTETEDLEKAPKKAFEEDSEEKRT</sequence>
<reference evidence="3" key="1">
    <citation type="journal article" date="2013" name="New Phytol.">
        <title>Comparative genomic and transcriptomic analyses reveal the hemibiotrophic stage shift of Colletotrichum fungi.</title>
        <authorList>
            <person name="Gan P."/>
            <person name="Ikeda K."/>
            <person name="Irieda H."/>
            <person name="Narusaka M."/>
            <person name="O'Connell R.J."/>
            <person name="Narusaka Y."/>
            <person name="Takano Y."/>
            <person name="Kubo Y."/>
            <person name="Shirasu K."/>
        </authorList>
    </citation>
    <scope>NUCLEOTIDE SEQUENCE [LARGE SCALE GENOMIC DNA]</scope>
    <source>
        <strain evidence="3">104-T / ATCC 96160 / CBS 514.97 / LARS 414 / MAFF 240422</strain>
    </source>
</reference>
<dbReference type="AlphaFoldDB" id="A0A484G2P4"/>
<proteinExistence type="predicted"/>
<feature type="compositionally biased region" description="Basic and acidic residues" evidence="1">
    <location>
        <begin position="63"/>
        <end position="86"/>
    </location>
</feature>
<evidence type="ECO:0000313" key="3">
    <source>
        <dbReference type="Proteomes" id="UP000014480"/>
    </source>
</evidence>
<protein>
    <submittedName>
        <fullName evidence="2">Uncharacterized protein</fullName>
    </submittedName>
</protein>